<reference evidence="1 2" key="1">
    <citation type="journal article" date="2019" name="Gigascience">
        <title>Whole-genome sequence of the oriental lung fluke Paragonimus westermani.</title>
        <authorList>
            <person name="Oey H."/>
            <person name="Zakrzewski M."/>
            <person name="Narain K."/>
            <person name="Devi K.R."/>
            <person name="Agatsuma T."/>
            <person name="Nawaratna S."/>
            <person name="Gobert G.N."/>
            <person name="Jones M.K."/>
            <person name="Ragan M.A."/>
            <person name="McManus D.P."/>
            <person name="Krause L."/>
        </authorList>
    </citation>
    <scope>NUCLEOTIDE SEQUENCE [LARGE SCALE GENOMIC DNA]</scope>
    <source>
        <strain evidence="1 2">IND2009</strain>
    </source>
</reference>
<protein>
    <submittedName>
        <fullName evidence="1">Uncharacterized protein</fullName>
    </submittedName>
</protein>
<gene>
    <name evidence="1" type="ORF">DEA37_0003891</name>
</gene>
<dbReference type="EMBL" id="QNGE01001032">
    <property type="protein sequence ID" value="KAA3678612.1"/>
    <property type="molecule type" value="Genomic_DNA"/>
</dbReference>
<keyword evidence="2" id="KW-1185">Reference proteome</keyword>
<dbReference type="AlphaFoldDB" id="A0A5J4NSX5"/>
<sequence>MISTGIFNYLKHTKDPSTVKQLKQYLKFSAKLAEARTTVQFLSECIDKNEYPSTYWKSLRRNRIQPTSKSLKRYARNEQETYTSRLAEFERSQDKRYHMVQNLPELERNTFESYVQKIVERSAERKRTNLLLRVSPKKPRMQFPEQPERYVHNFSSLTLSKTLTEILSLGPKFCYPGDKCRQIDLEVQFENFNNQLQELCPSSELNSEHFKSTLVNACYKYLGRRTSTYGLLTRSHFEELTALKNDRSIMISRPDKGAGIVLLNRDDYIPKMMIILSDSKNFQKDKSGKDKTVAIEKESLRTLRRLKQADCISAHVFERIRPTGTRIPRLYGLPKIHKDEVPLRLILDMCNSPYHAVAQWLVEILELVKREVNKYSLRDTFEFVDSTCRTRK</sequence>
<proteinExistence type="predicted"/>
<comment type="caution">
    <text evidence="1">The sequence shown here is derived from an EMBL/GenBank/DDBJ whole genome shotgun (WGS) entry which is preliminary data.</text>
</comment>
<dbReference type="Proteomes" id="UP000324629">
    <property type="component" value="Unassembled WGS sequence"/>
</dbReference>
<evidence type="ECO:0000313" key="2">
    <source>
        <dbReference type="Proteomes" id="UP000324629"/>
    </source>
</evidence>
<organism evidence="1 2">
    <name type="scientific">Paragonimus westermani</name>
    <dbReference type="NCBI Taxonomy" id="34504"/>
    <lineage>
        <taxon>Eukaryota</taxon>
        <taxon>Metazoa</taxon>
        <taxon>Spiralia</taxon>
        <taxon>Lophotrochozoa</taxon>
        <taxon>Platyhelminthes</taxon>
        <taxon>Trematoda</taxon>
        <taxon>Digenea</taxon>
        <taxon>Plagiorchiida</taxon>
        <taxon>Troglotremata</taxon>
        <taxon>Troglotrematidae</taxon>
        <taxon>Paragonimus</taxon>
    </lineage>
</organism>
<evidence type="ECO:0000313" key="1">
    <source>
        <dbReference type="EMBL" id="KAA3678612.1"/>
    </source>
</evidence>
<accession>A0A5J4NSX5</accession>
<name>A0A5J4NSX5_9TREM</name>